<sequence>MLVRVAGRLAPGGKATAEAWQEGSRAAAGVAGDEQRGTGGWASGAGSRRRAREARAAGVGAFEGAPEVQTSAVRVRRKERDRGVGWVALGRGAEDVERSSEECCRRRWRGEGAIASRGLVSRGVERRRWCSGQRELAGEAEASDSDGGEADERGVVQWRGVGEGRSAVVGAPGVRCCWCGATRQQRSRGQTARWRGGAALALGRRRRQREEK</sequence>
<protein>
    <submittedName>
        <fullName evidence="2">Uncharacterized protein</fullName>
    </submittedName>
</protein>
<proteinExistence type="predicted"/>
<name>A0ABD3JF49_EUCGL</name>
<evidence type="ECO:0000256" key="1">
    <source>
        <dbReference type="SAM" id="MobiDB-lite"/>
    </source>
</evidence>
<evidence type="ECO:0000313" key="3">
    <source>
        <dbReference type="Proteomes" id="UP001634007"/>
    </source>
</evidence>
<feature type="region of interest" description="Disordered" evidence="1">
    <location>
        <begin position="185"/>
        <end position="212"/>
    </location>
</feature>
<feature type="compositionally biased region" description="Low complexity" evidence="1">
    <location>
        <begin position="192"/>
        <end position="202"/>
    </location>
</feature>
<dbReference type="EMBL" id="JBJKBG010000008">
    <property type="protein sequence ID" value="KAL3726676.1"/>
    <property type="molecule type" value="Genomic_DNA"/>
</dbReference>
<comment type="caution">
    <text evidence="2">The sequence shown here is derived from an EMBL/GenBank/DDBJ whole genome shotgun (WGS) entry which is preliminary data.</text>
</comment>
<reference evidence="2 3" key="1">
    <citation type="submission" date="2024-11" db="EMBL/GenBank/DDBJ databases">
        <title>Chromosome-level genome assembly of Eucalyptus globulus Labill. provides insights into its genome evolution.</title>
        <authorList>
            <person name="Li X."/>
        </authorList>
    </citation>
    <scope>NUCLEOTIDE SEQUENCE [LARGE SCALE GENOMIC DNA]</scope>
    <source>
        <strain evidence="2">CL2024</strain>
        <tissue evidence="2">Fresh tender leaves</tissue>
    </source>
</reference>
<feature type="region of interest" description="Disordered" evidence="1">
    <location>
        <begin position="1"/>
        <end position="49"/>
    </location>
</feature>
<gene>
    <name evidence="2" type="ORF">ACJRO7_031564</name>
</gene>
<organism evidence="2 3">
    <name type="scientific">Eucalyptus globulus</name>
    <name type="common">Tasmanian blue gum</name>
    <dbReference type="NCBI Taxonomy" id="34317"/>
    <lineage>
        <taxon>Eukaryota</taxon>
        <taxon>Viridiplantae</taxon>
        <taxon>Streptophyta</taxon>
        <taxon>Embryophyta</taxon>
        <taxon>Tracheophyta</taxon>
        <taxon>Spermatophyta</taxon>
        <taxon>Magnoliopsida</taxon>
        <taxon>eudicotyledons</taxon>
        <taxon>Gunneridae</taxon>
        <taxon>Pentapetalae</taxon>
        <taxon>rosids</taxon>
        <taxon>malvids</taxon>
        <taxon>Myrtales</taxon>
        <taxon>Myrtaceae</taxon>
        <taxon>Myrtoideae</taxon>
        <taxon>Eucalypteae</taxon>
        <taxon>Eucalyptus</taxon>
    </lineage>
</organism>
<evidence type="ECO:0000313" key="2">
    <source>
        <dbReference type="EMBL" id="KAL3726676.1"/>
    </source>
</evidence>
<accession>A0ABD3JF49</accession>
<dbReference type="Proteomes" id="UP001634007">
    <property type="component" value="Unassembled WGS sequence"/>
</dbReference>
<dbReference type="AlphaFoldDB" id="A0ABD3JF49"/>
<keyword evidence="3" id="KW-1185">Reference proteome</keyword>
<feature type="compositionally biased region" description="Basic residues" evidence="1">
    <location>
        <begin position="203"/>
        <end position="212"/>
    </location>
</feature>